<dbReference type="EMBL" id="JAERRB010000013">
    <property type="protein sequence ID" value="MBL0744892.1"/>
    <property type="molecule type" value="Genomic_DNA"/>
</dbReference>
<dbReference type="SUPFAM" id="SSF143243">
    <property type="entry name" value="Nqo5-like"/>
    <property type="match status" value="1"/>
</dbReference>
<keyword evidence="3 4" id="KW-1278">Translocase</keyword>
<evidence type="ECO:0000256" key="5">
    <source>
        <dbReference type="RuleBase" id="RU003582"/>
    </source>
</evidence>
<protein>
    <recommendedName>
        <fullName evidence="3">NADH-quinone oxidoreductase subunit C</fullName>
        <ecNumber evidence="3">7.1.1.-</ecNumber>
    </recommendedName>
    <alternativeName>
        <fullName evidence="3">NADH dehydrogenase I subunit C</fullName>
    </alternativeName>
    <alternativeName>
        <fullName evidence="3">NDH-1 subunit C</fullName>
    </alternativeName>
</protein>
<dbReference type="PANTHER" id="PTHR10884">
    <property type="entry name" value="NADH DEHYDROGENASE UBIQUINONE IRON-SULFUR PROTEIN 3"/>
    <property type="match status" value="1"/>
</dbReference>
<dbReference type="RefSeq" id="WP_202014888.1">
    <property type="nucleotide sequence ID" value="NZ_JAERRB010000013.1"/>
</dbReference>
<dbReference type="EC" id="7.1.1.-" evidence="3"/>
<name>A0ABS1L1T1_9BACT</name>
<evidence type="ECO:0000256" key="4">
    <source>
        <dbReference type="RuleBase" id="RU003456"/>
    </source>
</evidence>
<keyword evidence="2 3" id="KW-0813">Transport</keyword>
<comment type="function">
    <text evidence="3">NDH-1 shuttles electrons from NADH, via FMN and iron-sulfur (Fe-S) centers, to quinones in the respiratory chain. The immediate electron acceptor for the enzyme in this species is believed to be a menaquinone. Couples the redox reaction to proton translocation (for every two electrons transferred, four hydrogen ions are translocated across the cytoplasmic membrane), and thus conserves the redox energy in a proton gradient.</text>
</comment>
<dbReference type="PANTHER" id="PTHR10884:SF14">
    <property type="entry name" value="NADH DEHYDROGENASE [UBIQUINONE] IRON-SULFUR PROTEIN 3, MITOCHONDRIAL"/>
    <property type="match status" value="1"/>
</dbReference>
<dbReference type="InterPro" id="IPR037232">
    <property type="entry name" value="NADH_quin_OxRdtase_su_C/D-like"/>
</dbReference>
<dbReference type="InterPro" id="IPR001268">
    <property type="entry name" value="NADH_UbQ_OxRdtase_30kDa_su"/>
</dbReference>
<dbReference type="HAMAP" id="MF_01357">
    <property type="entry name" value="NDH1_NuoC"/>
    <property type="match status" value="1"/>
</dbReference>
<feature type="domain" description="NADH:ubiquinone oxidoreductase 30kDa subunit" evidence="6">
    <location>
        <begin position="33"/>
        <end position="154"/>
    </location>
</feature>
<evidence type="ECO:0000256" key="1">
    <source>
        <dbReference type="ARBA" id="ARBA00007569"/>
    </source>
</evidence>
<dbReference type="PROSITE" id="PS00542">
    <property type="entry name" value="COMPLEX1_30K"/>
    <property type="match status" value="1"/>
</dbReference>
<keyword evidence="3" id="KW-0472">Membrane</keyword>
<evidence type="ECO:0000259" key="6">
    <source>
        <dbReference type="Pfam" id="PF00329"/>
    </source>
</evidence>
<comment type="caution">
    <text evidence="7">The sequence shown here is derived from an EMBL/GenBank/DDBJ whole genome shotgun (WGS) entry which is preliminary data.</text>
</comment>
<dbReference type="Proteomes" id="UP000613030">
    <property type="component" value="Unassembled WGS sequence"/>
</dbReference>
<keyword evidence="8" id="KW-1185">Reference proteome</keyword>
<evidence type="ECO:0000256" key="3">
    <source>
        <dbReference type="HAMAP-Rule" id="MF_01357"/>
    </source>
</evidence>
<reference evidence="7 8" key="1">
    <citation type="submission" date="2021-01" db="EMBL/GenBank/DDBJ databases">
        <title>Chryseolinea sp. Jin1 Genome sequencing and assembly.</title>
        <authorList>
            <person name="Kim I."/>
        </authorList>
    </citation>
    <scope>NUCLEOTIDE SEQUENCE [LARGE SCALE GENOMIC DNA]</scope>
    <source>
        <strain evidence="7 8">Jin1</strain>
    </source>
</reference>
<evidence type="ECO:0000313" key="8">
    <source>
        <dbReference type="Proteomes" id="UP000613030"/>
    </source>
</evidence>
<dbReference type="InterPro" id="IPR010218">
    <property type="entry name" value="NADH_DH_suC"/>
</dbReference>
<sequence>MEGTALEKNIAVLNEKFEGEILHSAMLYDFPTITLKKDKIIEIIKYLKDHTDTKYHYLTTLCGIHYPELNQIAIMYQLHNMMSGERVRLKIYLPAENPQVPTLTSVHASANWMERETFDFFGVIFTGHPNLKRILNVEDMIVFPLRKEIPLEDQVRVDKNDTMFGR</sequence>
<evidence type="ECO:0000256" key="2">
    <source>
        <dbReference type="ARBA" id="ARBA00022448"/>
    </source>
</evidence>
<keyword evidence="3" id="KW-1003">Cell membrane</keyword>
<dbReference type="InterPro" id="IPR020396">
    <property type="entry name" value="NADH_UbQ_OxRdtase_CS"/>
</dbReference>
<proteinExistence type="inferred from homology"/>
<keyword evidence="3 5" id="KW-0874">Quinone</keyword>
<accession>A0ABS1L1T1</accession>
<comment type="similarity">
    <text evidence="1 3 4">Belongs to the complex I 30 kDa subunit family.</text>
</comment>
<organism evidence="7 8">
    <name type="scientific">Chryseolinea lacunae</name>
    <dbReference type="NCBI Taxonomy" id="2801331"/>
    <lineage>
        <taxon>Bacteria</taxon>
        <taxon>Pseudomonadati</taxon>
        <taxon>Bacteroidota</taxon>
        <taxon>Cytophagia</taxon>
        <taxon>Cytophagales</taxon>
        <taxon>Fulvivirgaceae</taxon>
        <taxon>Chryseolinea</taxon>
    </lineage>
</organism>
<gene>
    <name evidence="3" type="primary">nuoC</name>
    <name evidence="7" type="ORF">JI741_26910</name>
</gene>
<keyword evidence="3 4" id="KW-0520">NAD</keyword>
<comment type="catalytic activity">
    <reaction evidence="3 5">
        <text>a quinone + NADH + 5 H(+)(in) = a quinol + NAD(+) + 4 H(+)(out)</text>
        <dbReference type="Rhea" id="RHEA:57888"/>
        <dbReference type="ChEBI" id="CHEBI:15378"/>
        <dbReference type="ChEBI" id="CHEBI:24646"/>
        <dbReference type="ChEBI" id="CHEBI:57540"/>
        <dbReference type="ChEBI" id="CHEBI:57945"/>
        <dbReference type="ChEBI" id="CHEBI:132124"/>
    </reaction>
</comment>
<comment type="subcellular location">
    <subcellularLocation>
        <location evidence="3">Cell membrane</location>
        <topology evidence="3">Peripheral membrane protein</topology>
        <orientation evidence="3">Cytoplasmic side</orientation>
    </subcellularLocation>
</comment>
<dbReference type="Pfam" id="PF00329">
    <property type="entry name" value="Complex1_30kDa"/>
    <property type="match status" value="1"/>
</dbReference>
<comment type="subunit">
    <text evidence="3">NDH-1 is composed of 14 different subunits. Subunits NuoB, C, D, E, F, and G constitute the peripheral sector of the complex.</text>
</comment>
<dbReference type="Gene3D" id="3.30.460.80">
    <property type="entry name" value="NADH:ubiquinone oxidoreductase, 30kDa subunit"/>
    <property type="match status" value="1"/>
</dbReference>
<evidence type="ECO:0000313" key="7">
    <source>
        <dbReference type="EMBL" id="MBL0744892.1"/>
    </source>
</evidence>